<dbReference type="STRING" id="305507.SAMN04489724_2192"/>
<dbReference type="Gene3D" id="1.25.40.80">
    <property type="match status" value="1"/>
</dbReference>
<proteinExistence type="predicted"/>
<reference evidence="2" key="1">
    <citation type="submission" date="2016-10" db="EMBL/GenBank/DDBJ databases">
        <authorList>
            <person name="Varghese N."/>
            <person name="Submissions S."/>
        </authorList>
    </citation>
    <scope>NUCLEOTIDE SEQUENCE [LARGE SCALE GENOMIC DNA]</scope>
    <source>
        <strain evidence="2">DSM 23445</strain>
    </source>
</reference>
<protein>
    <submittedName>
        <fullName evidence="1">Deoxyribodipyrimidine photolyase-related protein</fullName>
    </submittedName>
</protein>
<dbReference type="InterPro" id="IPR007357">
    <property type="entry name" value="PhrB-like"/>
</dbReference>
<organism evidence="1 2">
    <name type="scientific">Algoriphagus locisalis</name>
    <dbReference type="NCBI Taxonomy" id="305507"/>
    <lineage>
        <taxon>Bacteria</taxon>
        <taxon>Pseudomonadati</taxon>
        <taxon>Bacteroidota</taxon>
        <taxon>Cytophagia</taxon>
        <taxon>Cytophagales</taxon>
        <taxon>Cyclobacteriaceae</taxon>
        <taxon>Algoriphagus</taxon>
    </lineage>
</organism>
<dbReference type="RefSeq" id="WP_091692751.1">
    <property type="nucleotide sequence ID" value="NZ_FPBF01000002.1"/>
</dbReference>
<keyword evidence="1" id="KW-0456">Lyase</keyword>
<dbReference type="EMBL" id="FPBF01000002">
    <property type="protein sequence ID" value="SFT78236.1"/>
    <property type="molecule type" value="Genomic_DNA"/>
</dbReference>
<dbReference type="Gene3D" id="1.10.579.10">
    <property type="entry name" value="DNA Cyclobutane Dipyrimidine Photolyase, subunit A, domain 3"/>
    <property type="match status" value="1"/>
</dbReference>
<dbReference type="Gene3D" id="3.40.50.620">
    <property type="entry name" value="HUPs"/>
    <property type="match status" value="1"/>
</dbReference>
<dbReference type="AlphaFoldDB" id="A0A1I7ATJ9"/>
<dbReference type="OrthoDB" id="5288100at2"/>
<dbReference type="SUPFAM" id="SSF48173">
    <property type="entry name" value="Cryptochrome/photolyase FAD-binding domain"/>
    <property type="match status" value="1"/>
</dbReference>
<dbReference type="InterPro" id="IPR014729">
    <property type="entry name" value="Rossmann-like_a/b/a_fold"/>
</dbReference>
<sequence>MPKTLRLILGDQLNAQHSWFDEKDSSVTYLMLELRQETDYVAHHIQKVVAFFLSMRNFAQLLNTQGHTVHYVQLDQEDNSQDLKKMIQGMVKKHHFEQFEYQLPDEYRLDTQLKSICKNLSIPCRSVDSEHFLTEREYVKDFFHGKKTFLMESFYRQMRKDFTILMDGKEPLQGKWNFDHENRAALKDKRLLRKPKTHPKPVSDVVKMIKKANVKTIGKIAEEEFTWPCSREESLEVLDHFCTQLLVHFGDYQDALTTWDPFLFHSRLSFAMNTKMLSPLEVVQKVEAYWKEHQDTIAISQTEGFIRQIIGWREYMRGIYWAKMPEFAELNFFNHQRKLPDWFWTGDTKMKCLSHSIGQSLDLAYAHHIQRLMVIGNFALLAGIHPDEVDQWYLGVYIDAIEWVEITNTRGMSQFADGGIVGTKPYVSSANYIHKMGNYCSHCAYSSSKKVGEGACPFNSLYWHFYNRNREKLENNPRIGMAYRTLDKLKNKEELINQAEEYLKNLDDL</sequence>
<dbReference type="Proteomes" id="UP000199673">
    <property type="component" value="Unassembled WGS sequence"/>
</dbReference>
<dbReference type="PANTHER" id="PTHR38657:SF1">
    <property type="entry name" value="SLR1343 PROTEIN"/>
    <property type="match status" value="1"/>
</dbReference>
<dbReference type="InterPro" id="IPR052551">
    <property type="entry name" value="UV-DNA_repair_photolyase"/>
</dbReference>
<evidence type="ECO:0000313" key="1">
    <source>
        <dbReference type="EMBL" id="SFT78236.1"/>
    </source>
</evidence>
<evidence type="ECO:0000313" key="2">
    <source>
        <dbReference type="Proteomes" id="UP000199673"/>
    </source>
</evidence>
<dbReference type="PANTHER" id="PTHR38657">
    <property type="entry name" value="SLR1343 PROTEIN"/>
    <property type="match status" value="1"/>
</dbReference>
<gene>
    <name evidence="1" type="ORF">SAMN04489724_2192</name>
</gene>
<dbReference type="Pfam" id="PF04244">
    <property type="entry name" value="DPRP"/>
    <property type="match status" value="1"/>
</dbReference>
<dbReference type="InterPro" id="IPR036134">
    <property type="entry name" value="Crypto/Photolyase_FAD-like_sf"/>
</dbReference>
<name>A0A1I7ATJ9_9BACT</name>
<accession>A0A1I7ATJ9</accession>
<dbReference type="Gene3D" id="1.10.10.1710">
    <property type="entry name" value="Deoxyribodipyrimidine photolyase-related"/>
    <property type="match status" value="1"/>
</dbReference>
<dbReference type="GO" id="GO:0016829">
    <property type="term" value="F:lyase activity"/>
    <property type="evidence" value="ECO:0007669"/>
    <property type="project" value="UniProtKB-KW"/>
</dbReference>
<keyword evidence="2" id="KW-1185">Reference proteome</keyword>